<evidence type="ECO:0000313" key="1">
    <source>
        <dbReference type="EMBL" id="KEJ82987.1"/>
    </source>
</evidence>
<sequence length="85" mass="9657">MLEINNVDCTLVCQDYGLVYFSRIIDDSSEWRTFSNVTSKGGSNSSKIDGKLDPYLFNHGTQMTAKAQVRFRNGVTDPLQLQRTY</sequence>
<accession>A0A073IC61</accession>
<comment type="caution">
    <text evidence="1">The sequence shown here is derived from an EMBL/GenBank/DDBJ whole genome shotgun (WGS) entry which is preliminary data.</text>
</comment>
<keyword evidence="2" id="KW-1185">Reference proteome</keyword>
<gene>
    <name evidence="1" type="ORF">OXYTRIMIC_079</name>
</gene>
<proteinExistence type="predicted"/>
<dbReference type="Gene3D" id="2.20.25.10">
    <property type="match status" value="1"/>
</dbReference>
<dbReference type="GO" id="GO:0003743">
    <property type="term" value="F:translation initiation factor activity"/>
    <property type="evidence" value="ECO:0007669"/>
    <property type="project" value="UniProtKB-KW"/>
</dbReference>
<dbReference type="Proteomes" id="UP000053232">
    <property type="component" value="Unassembled WGS sequence"/>
</dbReference>
<dbReference type="EMBL" id="ARYC01001402">
    <property type="protein sequence ID" value="KEJ82987.1"/>
    <property type="molecule type" value="Genomic_DNA"/>
</dbReference>
<reference evidence="2" key="1">
    <citation type="journal article" date="2014" name="Cell">
        <title>The Architecture of a Scrambled Genome Reveals Massive Levels of Genomic Rearrangement during Development.</title>
        <authorList>
            <person name="Chen X."/>
            <person name="Bracht J.R."/>
            <person name="Goldman A.D."/>
            <person name="Dolzhenko E."/>
            <person name="Clay D.M."/>
            <person name="Swart E.C."/>
            <person name="Perlman D.H."/>
            <person name="Doak T.G."/>
            <person name="Stuart A."/>
            <person name="Amemiya C.T."/>
            <person name="Sebra R.P."/>
            <person name="Landweber L.F."/>
        </authorList>
    </citation>
    <scope>NUCLEOTIDE SEQUENCE [LARGE SCALE GENOMIC DNA]</scope>
    <source>
        <strain evidence="2">JRB310</strain>
    </source>
</reference>
<evidence type="ECO:0000313" key="2">
    <source>
        <dbReference type="Proteomes" id="UP000053232"/>
    </source>
</evidence>
<keyword evidence="1" id="KW-0396">Initiation factor</keyword>
<keyword evidence="1" id="KW-0648">Protein biosynthesis</keyword>
<protein>
    <submittedName>
        <fullName evidence="1">Transcription initiation factor IIB</fullName>
    </submittedName>
</protein>
<dbReference type="AlphaFoldDB" id="A0A073IC61"/>
<name>A0A073IC61_9SPIT</name>
<organism evidence="1 2">
    <name type="scientific">Oxytricha trifallax</name>
    <dbReference type="NCBI Taxonomy" id="1172189"/>
    <lineage>
        <taxon>Eukaryota</taxon>
        <taxon>Sar</taxon>
        <taxon>Alveolata</taxon>
        <taxon>Ciliophora</taxon>
        <taxon>Intramacronucleata</taxon>
        <taxon>Spirotrichea</taxon>
        <taxon>Stichotrichia</taxon>
        <taxon>Sporadotrichida</taxon>
        <taxon>Oxytrichidae</taxon>
        <taxon>Oxytrichinae</taxon>
        <taxon>Oxytricha</taxon>
    </lineage>
</organism>